<comment type="caution">
    <text evidence="2">The sequence shown here is derived from an EMBL/GenBank/DDBJ whole genome shotgun (WGS) entry which is preliminary data.</text>
</comment>
<reference evidence="2" key="1">
    <citation type="journal article" date="2022" name="Front. Genet.">
        <title>Chromosome-Scale Assembly of the Dendrobium nobile Genome Provides Insights Into the Molecular Mechanism of the Biosynthesis of the Medicinal Active Ingredient of Dendrobium.</title>
        <authorList>
            <person name="Xu Q."/>
            <person name="Niu S.-C."/>
            <person name="Li K.-L."/>
            <person name="Zheng P.-J."/>
            <person name="Zhang X.-J."/>
            <person name="Jia Y."/>
            <person name="Liu Y."/>
            <person name="Niu Y.-X."/>
            <person name="Yu L.-H."/>
            <person name="Chen D.-F."/>
            <person name="Zhang G.-Q."/>
        </authorList>
    </citation>
    <scope>NUCLEOTIDE SEQUENCE</scope>
    <source>
        <tissue evidence="2">Leaf</tissue>
    </source>
</reference>
<name>A0A8T3APE9_DENNO</name>
<evidence type="ECO:0000313" key="3">
    <source>
        <dbReference type="Proteomes" id="UP000829196"/>
    </source>
</evidence>
<organism evidence="2 3">
    <name type="scientific">Dendrobium nobile</name>
    <name type="common">Orchid</name>
    <dbReference type="NCBI Taxonomy" id="94219"/>
    <lineage>
        <taxon>Eukaryota</taxon>
        <taxon>Viridiplantae</taxon>
        <taxon>Streptophyta</taxon>
        <taxon>Embryophyta</taxon>
        <taxon>Tracheophyta</taxon>
        <taxon>Spermatophyta</taxon>
        <taxon>Magnoliopsida</taxon>
        <taxon>Liliopsida</taxon>
        <taxon>Asparagales</taxon>
        <taxon>Orchidaceae</taxon>
        <taxon>Epidendroideae</taxon>
        <taxon>Malaxideae</taxon>
        <taxon>Dendrobiinae</taxon>
        <taxon>Dendrobium</taxon>
    </lineage>
</organism>
<sequence length="269" mass="28187">MLLYYLHCKSLGHSKSECLILHPHLSKSHTNRDIPPTITEPVKNVSPPGMPNEDVVVELESNQCFVNSVVCPFVFPGVGCHDSAIIVATLRGGKALVLNEDNIVLMMNEFDVGNVVGLTDEGVGSPMPLLNAVGEEDKVTLNNCMVNCINDGGKDVVVNLDSAALELVATIPLGSPSENVNVGVFNDVSSLGVGCHDSIGAFSDGSVVGEVVSPVVIIGNEVSLGVVAIHPSIVSHVSPIDRLVLGYEDCGHSGEVSITSVGPEFFPIV</sequence>
<keyword evidence="3" id="KW-1185">Reference proteome</keyword>
<proteinExistence type="predicted"/>
<feature type="region of interest" description="Disordered" evidence="1">
    <location>
        <begin position="30"/>
        <end position="49"/>
    </location>
</feature>
<dbReference type="AlphaFoldDB" id="A0A8T3APE9"/>
<evidence type="ECO:0000313" key="2">
    <source>
        <dbReference type="EMBL" id="KAI0497980.1"/>
    </source>
</evidence>
<gene>
    <name evidence="2" type="ORF">KFK09_021221</name>
</gene>
<accession>A0A8T3APE9</accession>
<dbReference type="Proteomes" id="UP000829196">
    <property type="component" value="Unassembled WGS sequence"/>
</dbReference>
<protein>
    <submittedName>
        <fullName evidence="2">Uncharacterized protein</fullName>
    </submittedName>
</protein>
<evidence type="ECO:0000256" key="1">
    <source>
        <dbReference type="SAM" id="MobiDB-lite"/>
    </source>
</evidence>
<dbReference type="EMBL" id="JAGYWB010000015">
    <property type="protein sequence ID" value="KAI0497980.1"/>
    <property type="molecule type" value="Genomic_DNA"/>
</dbReference>